<proteinExistence type="predicted"/>
<feature type="non-terminal residue" evidence="17">
    <location>
        <position position="329"/>
    </location>
</feature>
<evidence type="ECO:0000256" key="8">
    <source>
        <dbReference type="ARBA" id="ARBA00022884"/>
    </source>
</evidence>
<name>I2FM26_USTHO</name>
<dbReference type="GO" id="GO:0003887">
    <property type="term" value="F:DNA-directed DNA polymerase activity"/>
    <property type="evidence" value="ECO:0007669"/>
    <property type="project" value="UniProtKB-KW"/>
</dbReference>
<keyword evidence="6" id="KW-0378">Hydrolase</keyword>
<evidence type="ECO:0000256" key="6">
    <source>
        <dbReference type="ARBA" id="ARBA00022801"/>
    </source>
</evidence>
<protein>
    <recommendedName>
        <fullName evidence="16">Integrase catalytic domain-containing protein</fullName>
    </recommendedName>
</protein>
<dbReference type="EMBL" id="CAGI01000044">
    <property type="protein sequence ID" value="CCF47969.1"/>
    <property type="molecule type" value="Genomic_DNA"/>
</dbReference>
<dbReference type="GO" id="GO:0016787">
    <property type="term" value="F:hydrolase activity"/>
    <property type="evidence" value="ECO:0007669"/>
    <property type="project" value="UniProtKB-KW"/>
</dbReference>
<organism evidence="17 18">
    <name type="scientific">Ustilago hordei</name>
    <name type="common">Barley covered smut fungus</name>
    <dbReference type="NCBI Taxonomy" id="120017"/>
    <lineage>
        <taxon>Eukaryota</taxon>
        <taxon>Fungi</taxon>
        <taxon>Dikarya</taxon>
        <taxon>Basidiomycota</taxon>
        <taxon>Ustilaginomycotina</taxon>
        <taxon>Ustilaginomycetes</taxon>
        <taxon>Ustilaginales</taxon>
        <taxon>Ustilaginaceae</taxon>
        <taxon>Ustilago</taxon>
    </lineage>
</organism>
<dbReference type="GO" id="GO:0005634">
    <property type="term" value="C:nucleus"/>
    <property type="evidence" value="ECO:0007669"/>
    <property type="project" value="UniProtKB-ARBA"/>
</dbReference>
<evidence type="ECO:0000256" key="12">
    <source>
        <dbReference type="ARBA" id="ARBA00023172"/>
    </source>
</evidence>
<dbReference type="PANTHER" id="PTHR42648:SF11">
    <property type="entry name" value="TRANSPOSON TY4-P GAG-POL POLYPROTEIN"/>
    <property type="match status" value="1"/>
</dbReference>
<keyword evidence="7" id="KW-0460">Magnesium</keyword>
<feature type="domain" description="Integrase catalytic" evidence="16">
    <location>
        <begin position="8"/>
        <end position="167"/>
    </location>
</feature>
<keyword evidence="12" id="KW-0233">DNA recombination</keyword>
<feature type="region of interest" description="Disordered" evidence="15">
    <location>
        <begin position="1"/>
        <end position="20"/>
    </location>
</feature>
<evidence type="ECO:0000256" key="14">
    <source>
        <dbReference type="ARBA" id="ARBA00049244"/>
    </source>
</evidence>
<dbReference type="GO" id="GO:0032196">
    <property type="term" value="P:transposition"/>
    <property type="evidence" value="ECO:0007669"/>
    <property type="project" value="UniProtKB-KW"/>
</dbReference>
<evidence type="ECO:0000256" key="7">
    <source>
        <dbReference type="ARBA" id="ARBA00022842"/>
    </source>
</evidence>
<dbReference type="SUPFAM" id="SSF53098">
    <property type="entry name" value="Ribonuclease H-like"/>
    <property type="match status" value="1"/>
</dbReference>
<evidence type="ECO:0000256" key="3">
    <source>
        <dbReference type="ARBA" id="ARBA00022722"/>
    </source>
</evidence>
<keyword evidence="11" id="KW-0239">DNA-directed DNA polymerase</keyword>
<dbReference type="OMA" id="MCKNDEQ"/>
<keyword evidence="2" id="KW-0548">Nucleotidyltransferase</keyword>
<keyword evidence="9" id="KW-0229">DNA integration</keyword>
<sequence length="329" mass="37164">MCKNDEQQNRMSTGTPRVDLQGHPNYHHALVVVDDTSSYVYVKLVLSKAEAFPTLKAWIKTAEITMDCTLKCICSDNGTEWSSFTAGEWKWVAGFKWQKTTPHVSIQNRRAECTIRSLQEKMCAMLIQRSVPRGLWPYAIMAAGHLLNLTPSVNANRIPYEDFHHTLAHGLAKQLCVFGCLVWVHLPKKYHAGKYGVRAIPGIMVGYNNEHKGWKFYTPDHMLSIQWSNSATFHEAKGWHDWPKVQSLLQIRFESLEAEGARPEADNLEPELETEELDTQDSFPSTPTVQPIDATKDNQLEIAVEDMIGEANTAILNLALMLKEALASD</sequence>
<evidence type="ECO:0000313" key="18">
    <source>
        <dbReference type="Proteomes" id="UP000006174"/>
    </source>
</evidence>
<evidence type="ECO:0000313" key="17">
    <source>
        <dbReference type="EMBL" id="CCF47969.1"/>
    </source>
</evidence>
<dbReference type="Pfam" id="PF25597">
    <property type="entry name" value="SH3_retrovirus"/>
    <property type="match status" value="1"/>
</dbReference>
<dbReference type="GO" id="GO:0004519">
    <property type="term" value="F:endonuclease activity"/>
    <property type="evidence" value="ECO:0007669"/>
    <property type="project" value="UniProtKB-KW"/>
</dbReference>
<keyword evidence="18" id="KW-1185">Reference proteome</keyword>
<keyword evidence="5" id="KW-0255">Endonuclease</keyword>
<dbReference type="GO" id="GO:0015074">
    <property type="term" value="P:DNA integration"/>
    <property type="evidence" value="ECO:0007669"/>
    <property type="project" value="UniProtKB-KW"/>
</dbReference>
<reference evidence="17 18" key="1">
    <citation type="journal article" date="2012" name="Plant Cell">
        <title>Genome comparison of barley and maize smut fungi reveals targeted loss of RNA silencing components and species-specific presence of transposable elements.</title>
        <authorList>
            <person name="Laurie J.D."/>
            <person name="Ali S."/>
            <person name="Linning R."/>
            <person name="Mannhaupt G."/>
            <person name="Wong P."/>
            <person name="Gueldener U."/>
            <person name="Muensterkoetter M."/>
            <person name="Moore R."/>
            <person name="Kahmann R."/>
            <person name="Bakkeren G."/>
            <person name="Schirawski J."/>
        </authorList>
    </citation>
    <scope>NUCLEOTIDE SEQUENCE [LARGE SCALE GENOMIC DNA]</scope>
    <source>
        <strain evidence="18">Uh4875-4</strain>
    </source>
</reference>
<keyword evidence="1" id="KW-0815">Transposition</keyword>
<evidence type="ECO:0000256" key="11">
    <source>
        <dbReference type="ARBA" id="ARBA00022932"/>
    </source>
</evidence>
<keyword evidence="4" id="KW-0479">Metal-binding</keyword>
<evidence type="ECO:0000256" key="2">
    <source>
        <dbReference type="ARBA" id="ARBA00022695"/>
    </source>
</evidence>
<comment type="catalytic activity">
    <reaction evidence="14">
        <text>DNA(n) + a 2'-deoxyribonucleoside 5'-triphosphate = DNA(n+1) + diphosphate</text>
        <dbReference type="Rhea" id="RHEA:22508"/>
        <dbReference type="Rhea" id="RHEA-COMP:17339"/>
        <dbReference type="Rhea" id="RHEA-COMP:17340"/>
        <dbReference type="ChEBI" id="CHEBI:33019"/>
        <dbReference type="ChEBI" id="CHEBI:61560"/>
        <dbReference type="ChEBI" id="CHEBI:173112"/>
        <dbReference type="EC" id="2.7.7.7"/>
    </reaction>
</comment>
<keyword evidence="3" id="KW-0540">Nuclease</keyword>
<dbReference type="GO" id="GO:0003964">
    <property type="term" value="F:RNA-directed DNA polymerase activity"/>
    <property type="evidence" value="ECO:0007669"/>
    <property type="project" value="UniProtKB-KW"/>
</dbReference>
<dbReference type="GO" id="GO:0003723">
    <property type="term" value="F:RNA binding"/>
    <property type="evidence" value="ECO:0007669"/>
    <property type="project" value="UniProtKB-KW"/>
</dbReference>
<dbReference type="GO" id="GO:0046872">
    <property type="term" value="F:metal ion binding"/>
    <property type="evidence" value="ECO:0007669"/>
    <property type="project" value="UniProtKB-KW"/>
</dbReference>
<dbReference type="eggNOG" id="KOG0017">
    <property type="taxonomic scope" value="Eukaryota"/>
</dbReference>
<dbReference type="PROSITE" id="PS50994">
    <property type="entry name" value="INTEGRASE"/>
    <property type="match status" value="1"/>
</dbReference>
<feature type="compositionally biased region" description="Acidic residues" evidence="15">
    <location>
        <begin position="266"/>
        <end position="279"/>
    </location>
</feature>
<feature type="region of interest" description="Disordered" evidence="15">
    <location>
        <begin position="260"/>
        <end position="292"/>
    </location>
</feature>
<dbReference type="STRING" id="1128400.I2FM26"/>
<feature type="compositionally biased region" description="Polar residues" evidence="15">
    <location>
        <begin position="280"/>
        <end position="289"/>
    </location>
</feature>
<dbReference type="InterPro" id="IPR012337">
    <property type="entry name" value="RNaseH-like_sf"/>
</dbReference>
<dbReference type="InterPro" id="IPR036397">
    <property type="entry name" value="RNaseH_sf"/>
</dbReference>
<evidence type="ECO:0000256" key="9">
    <source>
        <dbReference type="ARBA" id="ARBA00022908"/>
    </source>
</evidence>
<comment type="caution">
    <text evidence="17">The sequence shown here is derived from an EMBL/GenBank/DDBJ whole genome shotgun (WGS) entry which is preliminary data.</text>
</comment>
<keyword evidence="11" id="KW-0808">Transferase</keyword>
<comment type="catalytic activity">
    <reaction evidence="13">
        <text>DNA(n) + a 2'-deoxyribonucleoside 5'-triphosphate = DNA(n+1) + diphosphate</text>
        <dbReference type="Rhea" id="RHEA:22508"/>
        <dbReference type="Rhea" id="RHEA-COMP:17339"/>
        <dbReference type="Rhea" id="RHEA-COMP:17340"/>
        <dbReference type="ChEBI" id="CHEBI:33019"/>
        <dbReference type="ChEBI" id="CHEBI:61560"/>
        <dbReference type="ChEBI" id="CHEBI:173112"/>
        <dbReference type="EC" id="2.7.7.49"/>
    </reaction>
</comment>
<keyword evidence="10" id="KW-0695">RNA-directed DNA polymerase</keyword>
<gene>
    <name evidence="17" type="ORF">UHOR_12378</name>
</gene>
<evidence type="ECO:0000256" key="10">
    <source>
        <dbReference type="ARBA" id="ARBA00022918"/>
    </source>
</evidence>
<evidence type="ECO:0000256" key="5">
    <source>
        <dbReference type="ARBA" id="ARBA00022759"/>
    </source>
</evidence>
<evidence type="ECO:0000256" key="13">
    <source>
        <dbReference type="ARBA" id="ARBA00048173"/>
    </source>
</evidence>
<evidence type="ECO:0000256" key="1">
    <source>
        <dbReference type="ARBA" id="ARBA00022578"/>
    </source>
</evidence>
<dbReference type="InterPro" id="IPR001584">
    <property type="entry name" value="Integrase_cat-core"/>
</dbReference>
<dbReference type="Gene3D" id="3.30.420.10">
    <property type="entry name" value="Ribonuclease H-like superfamily/Ribonuclease H"/>
    <property type="match status" value="1"/>
</dbReference>
<accession>I2FM26</accession>
<dbReference type="GO" id="GO:0006310">
    <property type="term" value="P:DNA recombination"/>
    <property type="evidence" value="ECO:0007669"/>
    <property type="project" value="UniProtKB-KW"/>
</dbReference>
<dbReference type="InterPro" id="IPR057670">
    <property type="entry name" value="SH3_retrovirus"/>
</dbReference>
<dbReference type="Proteomes" id="UP000006174">
    <property type="component" value="Unassembled WGS sequence"/>
</dbReference>
<evidence type="ECO:0000256" key="4">
    <source>
        <dbReference type="ARBA" id="ARBA00022723"/>
    </source>
</evidence>
<dbReference type="AlphaFoldDB" id="I2FM26"/>
<keyword evidence="8" id="KW-0694">RNA-binding</keyword>
<evidence type="ECO:0000256" key="15">
    <source>
        <dbReference type="SAM" id="MobiDB-lite"/>
    </source>
</evidence>
<dbReference type="PANTHER" id="PTHR42648">
    <property type="entry name" value="TRANSPOSASE, PUTATIVE-RELATED"/>
    <property type="match status" value="1"/>
</dbReference>
<dbReference type="InterPro" id="IPR039537">
    <property type="entry name" value="Retrotran_Ty1/copia-like"/>
</dbReference>
<evidence type="ECO:0000259" key="16">
    <source>
        <dbReference type="PROSITE" id="PS50994"/>
    </source>
</evidence>
<dbReference type="HOGENOM" id="CLU_067403_0_0_1"/>